<organism evidence="1 2">
    <name type="scientific">Prorocentrum cordatum</name>
    <dbReference type="NCBI Taxonomy" id="2364126"/>
    <lineage>
        <taxon>Eukaryota</taxon>
        <taxon>Sar</taxon>
        <taxon>Alveolata</taxon>
        <taxon>Dinophyceae</taxon>
        <taxon>Prorocentrales</taxon>
        <taxon>Prorocentraceae</taxon>
        <taxon>Prorocentrum</taxon>
    </lineage>
</organism>
<accession>A0ABN9UKF2</accession>
<evidence type="ECO:0008006" key="3">
    <source>
        <dbReference type="Google" id="ProtNLM"/>
    </source>
</evidence>
<name>A0ABN9UKF2_9DINO</name>
<protein>
    <recommendedName>
        <fullName evidence="3">Integrase catalytic domain-containing protein</fullName>
    </recommendedName>
</protein>
<dbReference type="EMBL" id="CAUYUJ010015963">
    <property type="protein sequence ID" value="CAK0860302.1"/>
    <property type="molecule type" value="Genomic_DNA"/>
</dbReference>
<dbReference type="Proteomes" id="UP001189429">
    <property type="component" value="Unassembled WGS sequence"/>
</dbReference>
<comment type="caution">
    <text evidence="1">The sequence shown here is derived from an EMBL/GenBank/DDBJ whole genome shotgun (WGS) entry which is preliminary data.</text>
</comment>
<proteinExistence type="predicted"/>
<evidence type="ECO:0000313" key="2">
    <source>
        <dbReference type="Proteomes" id="UP001189429"/>
    </source>
</evidence>
<feature type="non-terminal residue" evidence="1">
    <location>
        <position position="201"/>
    </location>
</feature>
<reference evidence="1" key="1">
    <citation type="submission" date="2023-10" db="EMBL/GenBank/DDBJ databases">
        <authorList>
            <person name="Chen Y."/>
            <person name="Shah S."/>
            <person name="Dougan E. K."/>
            <person name="Thang M."/>
            <person name="Chan C."/>
        </authorList>
    </citation>
    <scope>NUCLEOTIDE SEQUENCE [LARGE SCALE GENOMIC DNA]</scope>
</reference>
<gene>
    <name evidence="1" type="ORF">PCOR1329_LOCUS49308</name>
</gene>
<keyword evidence="2" id="KW-1185">Reference proteome</keyword>
<evidence type="ECO:0000313" key="1">
    <source>
        <dbReference type="EMBL" id="CAK0860302.1"/>
    </source>
</evidence>
<sequence>MLRVGLFNDLVNSGLFYFMTRDGATCAMLGLVGKAAALRVVYRIASREAEAAWGKFQTRWLVPFGIAQILAVDRDGASQCVFLDTCRAMGACVRCVPPGAHRQLGLAESGKGAARRVFETPAAHFAAFGRVPTLPAELLADATSAKYFRNVTQDQMLARGERCRIEAANATADREAGEALRAPLLRRPVNCKECDFVAGQR</sequence>